<keyword evidence="6" id="KW-1185">Reference proteome</keyword>
<reference evidence="5" key="2">
    <citation type="submission" date="2024-04" db="EMBL/GenBank/DDBJ databases">
        <authorList>
            <person name="Chen Y."/>
            <person name="Shah S."/>
            <person name="Dougan E. K."/>
            <person name="Thang M."/>
            <person name="Chan C."/>
        </authorList>
    </citation>
    <scope>NUCLEOTIDE SEQUENCE [LARGE SCALE GENOMIC DNA]</scope>
</reference>
<dbReference type="CDD" id="cd06558">
    <property type="entry name" value="crotonase-like"/>
    <property type="match status" value="1"/>
</dbReference>
<organism evidence="4">
    <name type="scientific">Cladocopium goreaui</name>
    <dbReference type="NCBI Taxonomy" id="2562237"/>
    <lineage>
        <taxon>Eukaryota</taxon>
        <taxon>Sar</taxon>
        <taxon>Alveolata</taxon>
        <taxon>Dinophyceae</taxon>
        <taxon>Suessiales</taxon>
        <taxon>Symbiodiniaceae</taxon>
        <taxon>Cladocopium</taxon>
    </lineage>
</organism>
<comment type="caution">
    <text evidence="4">The sequence shown here is derived from an EMBL/GenBank/DDBJ whole genome shotgun (WGS) entry which is preliminary data.</text>
</comment>
<dbReference type="GO" id="GO:0015074">
    <property type="term" value="P:DNA integration"/>
    <property type="evidence" value="ECO:0007669"/>
    <property type="project" value="InterPro"/>
</dbReference>
<dbReference type="InterPro" id="IPR029045">
    <property type="entry name" value="ClpP/crotonase-like_dom_sf"/>
</dbReference>
<feature type="region of interest" description="Disordered" evidence="3">
    <location>
        <begin position="637"/>
        <end position="660"/>
    </location>
</feature>
<evidence type="ECO:0000256" key="1">
    <source>
        <dbReference type="ARBA" id="ARBA00005254"/>
    </source>
</evidence>
<name>A0A9P1CJU6_9DINO</name>
<dbReference type="Proteomes" id="UP001152797">
    <property type="component" value="Unassembled WGS sequence"/>
</dbReference>
<dbReference type="GO" id="GO:0003677">
    <property type="term" value="F:DNA binding"/>
    <property type="evidence" value="ECO:0007669"/>
    <property type="project" value="InterPro"/>
</dbReference>
<dbReference type="InterPro" id="IPR011010">
    <property type="entry name" value="DNA_brk_join_enz"/>
</dbReference>
<protein>
    <submittedName>
        <fullName evidence="4">Uncharacterized protein</fullName>
    </submittedName>
</protein>
<feature type="region of interest" description="Disordered" evidence="3">
    <location>
        <begin position="1"/>
        <end position="20"/>
    </location>
</feature>
<evidence type="ECO:0000313" key="4">
    <source>
        <dbReference type="EMBL" id="CAI3993617.1"/>
    </source>
</evidence>
<dbReference type="Gene3D" id="1.10.443.10">
    <property type="entry name" value="Intergrase catalytic core"/>
    <property type="match status" value="1"/>
</dbReference>
<dbReference type="OrthoDB" id="448450at2759"/>
<evidence type="ECO:0000256" key="3">
    <source>
        <dbReference type="SAM" id="MobiDB-lite"/>
    </source>
</evidence>
<dbReference type="InterPro" id="IPR013762">
    <property type="entry name" value="Integrase-like_cat_sf"/>
</dbReference>
<dbReference type="InterPro" id="IPR001753">
    <property type="entry name" value="Enoyl-CoA_hydra/iso"/>
</dbReference>
<dbReference type="SUPFAM" id="SSF52096">
    <property type="entry name" value="ClpP/crotonase"/>
    <property type="match status" value="1"/>
</dbReference>
<evidence type="ECO:0000313" key="6">
    <source>
        <dbReference type="Proteomes" id="UP001152797"/>
    </source>
</evidence>
<proteinExistence type="inferred from homology"/>
<evidence type="ECO:0000256" key="2">
    <source>
        <dbReference type="ARBA" id="ARBA00023172"/>
    </source>
</evidence>
<dbReference type="Pfam" id="PF00378">
    <property type="entry name" value="ECH_1"/>
    <property type="match status" value="1"/>
</dbReference>
<sequence length="1559" mass="171333">MPVNVDDEPQADGASGSLGILPGVSDVYLEVAQPEGLGYSAEATCEADDEALGDDLRGYRKRWACKRKLTAETEYSPSVLPDAFPPEPPKAGLAKVSSSSDDAAAFVNSFIDRMSPSQIVMPCENDFMAPIFGNEIASAKLSMPAQWSDTFVDPLKHAMPEAVPQAVQPVEFSIMKCVRNLADMDFIQSREKQMKQALLKLKCVLEIGWEFSGVGRLCIDATGTPRADMEETLVSIVGTRSPSTVIKRCNAVLAFQRWLITWVDAVAFPFSEQMVWDYLVHLRNCGAAATKALSFIQTLRFCQYVLQVDGADECVASRRLVGQSEIQASLKGPTKQARPLTVTEVRKLQRFMADPSNDLKERLICSHLVLMVYTRSRNSDLAHVHDISHDSTLKDGHDEFSGFIQFTTRYHKSARSVETKSLLMPIIACGESVGPEPWLDIWMALRKKAGLATSGLLEGAVMPTPDVRSAGTWAVRPISCAETTKLLRAFLQCDDPDLKSHSLKRTALSWAAKAGLDREHRRLLGRHASAVQGSDSIYATDLMVDPVRALGAVVKLIREDRFMPDGDRANFFPEGNPAKPDAPVFQPRTPGNFKMPMTPAVAPHDALERELPCQEVKEEAVAPDGAPCITEEIDLVTTESETSTSGEEFATSEPEAEGELEPSDANVLNEDADDAWVQHKKTKVIHAIAGAGSLVSGSVYANGELVQNRATKCGRLAGANFAVVTTIEDWTSKCRLCFKGKRVGFSLMPLPKKIERSCKEETTYLLMLMAGGFALSSTWAVAPGSRMVANVKGASTFACDVDVMHLILNLNTRRSNPETLEAVQPVALQALQKMRAATGTQSRSSRIPALVPTYKLRFRIGGHSDALPDINIFQRVRKDVTISSSPTQILPKGSKLLALAPVDNLVTGDEMPAQPEIFKVGTPTLDSSCVIQTWGVPWEPEQFVQEVVKAGHPMDMATFLPPRLQSLLTNYETMSSCDRVDSRLTAVKFWLKRAMELKGFQVLEAQAAVLEAQAAAENLALELEHSESMQRETEIASDMHGPLAEQFTAVPGFSHDGHDFFGMSFDDIDARSSSSRGADAAVTSSDEVIDNGDQAQDEPKDAEPSGKQVSSVEDGSANNLEVSLTTGRSWYIFTDACYEPDNAEKTAGIGAVLVDQFGRYRGFFSVFLTEDLLAKLNITKRKTIIFECELLAIFVAMTCWSQHLQDSQVVVCTDNEGVKDALIACQTSSYNATPILVALLQLEFDLKWNAWFSRVPSESNVADDPSRGEIQKLLTQGVQQFQINLDSMWNGLLELATRGGFDQHSMPHAVKRCDRSLEVQRSLLPKLHPCSILFRFSQLVARAKMASKITEVQELHGDEAHLPAFKVDISGLTCMTLEVPSVQSKDAWNSFLQLLSLADGIVILRIADEAEHDQEGYLAKSPLLAEVYEIIESRPMFIVCVCKGPVRASLMTLPALSQLVVATADATFGLPKYRHDLHPITTIALKKRLMEKAVRRLQLVGDPIDANEAQRLGLVDFVGSEAAVENEICRLIYRNCSPASQYFMYKSDLVKAMREKEEN</sequence>
<dbReference type="EMBL" id="CAMXCT020001854">
    <property type="protein sequence ID" value="CAL1146992.1"/>
    <property type="molecule type" value="Genomic_DNA"/>
</dbReference>
<dbReference type="GO" id="GO:0006310">
    <property type="term" value="P:DNA recombination"/>
    <property type="evidence" value="ECO:0007669"/>
    <property type="project" value="UniProtKB-KW"/>
</dbReference>
<dbReference type="EMBL" id="CAMXCT010001854">
    <property type="protein sequence ID" value="CAI3993617.1"/>
    <property type="molecule type" value="Genomic_DNA"/>
</dbReference>
<feature type="compositionally biased region" description="Low complexity" evidence="3">
    <location>
        <begin position="637"/>
        <end position="653"/>
    </location>
</feature>
<feature type="compositionally biased region" description="Acidic residues" evidence="3">
    <location>
        <begin position="1"/>
        <end position="10"/>
    </location>
</feature>
<keyword evidence="2" id="KW-0233">DNA recombination</keyword>
<gene>
    <name evidence="4" type="ORF">C1SCF055_LOCUS20349</name>
</gene>
<dbReference type="PANTHER" id="PTHR42964">
    <property type="entry name" value="ENOYL-COA HYDRATASE"/>
    <property type="match status" value="1"/>
</dbReference>
<accession>A0A9P1CJU6</accession>
<dbReference type="InterPro" id="IPR051683">
    <property type="entry name" value="Enoyl-CoA_Hydratase/Isomerase"/>
</dbReference>
<dbReference type="EMBL" id="CAMXCT030001854">
    <property type="protein sequence ID" value="CAL4780929.1"/>
    <property type="molecule type" value="Genomic_DNA"/>
</dbReference>
<dbReference type="Gene3D" id="3.90.226.10">
    <property type="entry name" value="2-enoyl-CoA Hydratase, Chain A, domain 1"/>
    <property type="match status" value="1"/>
</dbReference>
<comment type="similarity">
    <text evidence="1">Belongs to the enoyl-CoA hydratase/isomerase family.</text>
</comment>
<dbReference type="SUPFAM" id="SSF56349">
    <property type="entry name" value="DNA breaking-rejoining enzymes"/>
    <property type="match status" value="1"/>
</dbReference>
<reference evidence="4" key="1">
    <citation type="submission" date="2022-10" db="EMBL/GenBank/DDBJ databases">
        <authorList>
            <person name="Chen Y."/>
            <person name="Dougan E. K."/>
            <person name="Chan C."/>
            <person name="Rhodes N."/>
            <person name="Thang M."/>
        </authorList>
    </citation>
    <scope>NUCLEOTIDE SEQUENCE</scope>
</reference>
<feature type="region of interest" description="Disordered" evidence="3">
    <location>
        <begin position="1076"/>
        <end position="1115"/>
    </location>
</feature>
<dbReference type="PANTHER" id="PTHR42964:SF1">
    <property type="entry name" value="POLYKETIDE BIOSYNTHESIS ENOYL-COA HYDRATASE PKSH-RELATED"/>
    <property type="match status" value="1"/>
</dbReference>
<evidence type="ECO:0000313" key="5">
    <source>
        <dbReference type="EMBL" id="CAL1146992.1"/>
    </source>
</evidence>